<reference evidence="1 2" key="1">
    <citation type="submission" date="2023-10" db="EMBL/GenBank/DDBJ databases">
        <title>Production of high quality cheese from raw caw milk (raw cheese).</title>
        <authorList>
            <person name="Samouris G."/>
        </authorList>
    </citation>
    <scope>NUCLEOTIDE SEQUENCE [LARGE SCALE GENOMIC DNA]</scope>
    <source>
        <strain evidence="1 2">MRS-5</strain>
    </source>
</reference>
<dbReference type="RefSeq" id="WP_317070651.1">
    <property type="nucleotide sequence ID" value="NZ_JAWHVN010000024.1"/>
</dbReference>
<organism evidence="1 2">
    <name type="scientific">Lactococcus lactis</name>
    <dbReference type="NCBI Taxonomy" id="1358"/>
    <lineage>
        <taxon>Bacteria</taxon>
        <taxon>Bacillati</taxon>
        <taxon>Bacillota</taxon>
        <taxon>Bacilli</taxon>
        <taxon>Lactobacillales</taxon>
        <taxon>Streptococcaceae</taxon>
        <taxon>Lactococcus</taxon>
    </lineage>
</organism>
<evidence type="ECO:0000313" key="2">
    <source>
        <dbReference type="Proteomes" id="UP001186159"/>
    </source>
</evidence>
<dbReference type="AlphaFoldDB" id="A0ABD5GPU1"/>
<sequence length="117" mass="13046">MATKNKKDFSKPAEIQPSAAMAFISSVTESQDEQVKKSPIVKGAKKKVSKSPSTYAKKKSYTFTLNPYKREVSLPHLTELLGLKSDSATLEFLIDRAVAMVDDPSWNKEQGNLFETF</sequence>
<dbReference type="EMBL" id="JAWHVN010000024">
    <property type="protein sequence ID" value="MDV2618251.1"/>
    <property type="molecule type" value="Genomic_DNA"/>
</dbReference>
<gene>
    <name evidence="1" type="ORF">RZO27_03780</name>
</gene>
<evidence type="ECO:0000313" key="1">
    <source>
        <dbReference type="EMBL" id="MDV2618251.1"/>
    </source>
</evidence>
<comment type="caution">
    <text evidence="1">The sequence shown here is derived from an EMBL/GenBank/DDBJ whole genome shotgun (WGS) entry which is preliminary data.</text>
</comment>
<dbReference type="Proteomes" id="UP001186159">
    <property type="component" value="Unassembled WGS sequence"/>
</dbReference>
<proteinExistence type="predicted"/>
<name>A0ABD5GPU1_9LACT</name>
<protein>
    <submittedName>
        <fullName evidence="1">Uncharacterized protein</fullName>
    </submittedName>
</protein>
<accession>A0ABD5GPU1</accession>